<dbReference type="InterPro" id="IPR001853">
    <property type="entry name" value="DSBA-like_thioredoxin_dom"/>
</dbReference>
<keyword evidence="1" id="KW-0732">Signal</keyword>
<dbReference type="GO" id="GO:0016491">
    <property type="term" value="F:oxidoreductase activity"/>
    <property type="evidence" value="ECO:0007669"/>
    <property type="project" value="UniProtKB-KW"/>
</dbReference>
<organism evidence="6 7">
    <name type="scientific">Desulfomarina profundi</name>
    <dbReference type="NCBI Taxonomy" id="2772557"/>
    <lineage>
        <taxon>Bacteria</taxon>
        <taxon>Pseudomonadati</taxon>
        <taxon>Thermodesulfobacteriota</taxon>
        <taxon>Desulfobulbia</taxon>
        <taxon>Desulfobulbales</taxon>
        <taxon>Desulfobulbaceae</taxon>
        <taxon>Desulfomarina</taxon>
    </lineage>
</organism>
<sequence>MLEKNPETVKIVFKNMPLKFHKSADPAARAALAAKEQGKFWEFHDKLFAADKLNMDIIKKIAVELKLDMAQFEKDMNSPRIRARLEKDLLDAQKAGVTGTPTVFINGRTPKRRSLAGFQLIINDELTKLKN</sequence>
<evidence type="ECO:0000259" key="5">
    <source>
        <dbReference type="Pfam" id="PF01323"/>
    </source>
</evidence>
<evidence type="ECO:0000256" key="3">
    <source>
        <dbReference type="ARBA" id="ARBA00023157"/>
    </source>
</evidence>
<keyword evidence="2" id="KW-0560">Oxidoreductase</keyword>
<evidence type="ECO:0000256" key="2">
    <source>
        <dbReference type="ARBA" id="ARBA00023002"/>
    </source>
</evidence>
<dbReference type="KEGG" id="dbk:DGMP_17400"/>
<proteinExistence type="predicted"/>
<evidence type="ECO:0000313" key="6">
    <source>
        <dbReference type="EMBL" id="BCL61047.1"/>
    </source>
</evidence>
<evidence type="ECO:0000313" key="7">
    <source>
        <dbReference type="Proteomes" id="UP000826725"/>
    </source>
</evidence>
<evidence type="ECO:0000256" key="1">
    <source>
        <dbReference type="ARBA" id="ARBA00022729"/>
    </source>
</evidence>
<evidence type="ECO:0000256" key="4">
    <source>
        <dbReference type="ARBA" id="ARBA00023284"/>
    </source>
</evidence>
<feature type="domain" description="DSBA-like thioredoxin" evidence="5">
    <location>
        <begin position="15"/>
        <end position="108"/>
    </location>
</feature>
<keyword evidence="4" id="KW-0676">Redox-active center</keyword>
<reference evidence="6" key="1">
    <citation type="submission" date="2020-09" db="EMBL/GenBank/DDBJ databases">
        <title>Desulfogranum mesoprofundum gen. nov., sp. nov., a novel mesophilic, sulfate-reducing chemolithoautotroph isolated from a deep-sea hydrothermal vent chimney in the Suiyo Seamount.</title>
        <authorList>
            <person name="Hashimoto Y."/>
            <person name="Nakagawa S."/>
        </authorList>
    </citation>
    <scope>NUCLEOTIDE SEQUENCE</scope>
    <source>
        <strain evidence="6">KT2</strain>
    </source>
</reference>
<dbReference type="AlphaFoldDB" id="A0A8D5FG57"/>
<protein>
    <recommendedName>
        <fullName evidence="5">DSBA-like thioredoxin domain-containing protein</fullName>
    </recommendedName>
</protein>
<keyword evidence="3" id="KW-1015">Disulfide bond</keyword>
<accession>A0A8D5FG57</accession>
<dbReference type="EMBL" id="AP024086">
    <property type="protein sequence ID" value="BCL61047.1"/>
    <property type="molecule type" value="Genomic_DNA"/>
</dbReference>
<name>A0A8D5FG57_9BACT</name>
<dbReference type="Pfam" id="PF01323">
    <property type="entry name" value="DSBA"/>
    <property type="match status" value="1"/>
</dbReference>
<dbReference type="Proteomes" id="UP000826725">
    <property type="component" value="Chromosome"/>
</dbReference>
<dbReference type="PANTHER" id="PTHR13887">
    <property type="entry name" value="GLUTATHIONE S-TRANSFERASE KAPPA"/>
    <property type="match status" value="1"/>
</dbReference>
<gene>
    <name evidence="6" type="ORF">DGMP_17400</name>
</gene>
<dbReference type="PANTHER" id="PTHR13887:SF14">
    <property type="entry name" value="DISULFIDE BOND FORMATION PROTEIN D"/>
    <property type="match status" value="1"/>
</dbReference>
<keyword evidence="7" id="KW-1185">Reference proteome</keyword>